<evidence type="ECO:0000256" key="3">
    <source>
        <dbReference type="ARBA" id="ARBA00023136"/>
    </source>
</evidence>
<dbReference type="Pfam" id="PF13416">
    <property type="entry name" value="SBP_bac_8"/>
    <property type="match status" value="1"/>
</dbReference>
<evidence type="ECO:0000256" key="1">
    <source>
        <dbReference type="ARBA" id="ARBA00022475"/>
    </source>
</evidence>
<organism evidence="7">
    <name type="scientific">Propionibacterium freudenreichii</name>
    <dbReference type="NCBI Taxonomy" id="1744"/>
    <lineage>
        <taxon>Bacteria</taxon>
        <taxon>Bacillati</taxon>
        <taxon>Actinomycetota</taxon>
        <taxon>Actinomycetes</taxon>
        <taxon>Propionibacteriales</taxon>
        <taxon>Propionibacteriaceae</taxon>
        <taxon>Propionibacterium</taxon>
    </lineage>
</organism>
<keyword evidence="4" id="KW-0564">Palmitate</keyword>
<protein>
    <submittedName>
        <fullName evidence="7">Multiple sugar-binding lipoprotein</fullName>
    </submittedName>
</protein>
<dbReference type="EMBL" id="LT576035">
    <property type="protein sequence ID" value="SBN37820.1"/>
    <property type="molecule type" value="Genomic_DNA"/>
</dbReference>
<evidence type="ECO:0000256" key="4">
    <source>
        <dbReference type="ARBA" id="ARBA00023139"/>
    </source>
</evidence>
<keyword evidence="5 7" id="KW-0449">Lipoprotein</keyword>
<dbReference type="PANTHER" id="PTHR43649:SF33">
    <property type="entry name" value="POLYGALACTURONAN_RHAMNOGALACTURONAN-BINDING PROTEIN YTCQ"/>
    <property type="match status" value="1"/>
</dbReference>
<dbReference type="Gene3D" id="3.40.190.10">
    <property type="entry name" value="Periplasmic binding protein-like II"/>
    <property type="match status" value="2"/>
</dbReference>
<dbReference type="SUPFAM" id="SSF53850">
    <property type="entry name" value="Periplasmic binding protein-like II"/>
    <property type="match status" value="1"/>
</dbReference>
<reference evidence="7" key="1">
    <citation type="submission" date="2016-05" db="EMBL/GenBank/DDBJ databases">
        <authorList>
            <person name="Lavstsen T."/>
            <person name="Jespersen J.S."/>
        </authorList>
    </citation>
    <scope>NUCLEOTIDE SEQUENCE</scope>
    <source>
        <strain evidence="7">PFRJS10</strain>
    </source>
</reference>
<evidence type="ECO:0000313" key="7">
    <source>
        <dbReference type="EMBL" id="SBN37820.1"/>
    </source>
</evidence>
<keyword evidence="3" id="KW-0472">Membrane</keyword>
<name>A0A2C7API1_9ACTN</name>
<evidence type="ECO:0000256" key="2">
    <source>
        <dbReference type="ARBA" id="ARBA00022729"/>
    </source>
</evidence>
<evidence type="ECO:0000256" key="6">
    <source>
        <dbReference type="SAM" id="SignalP"/>
    </source>
</evidence>
<feature type="signal peptide" evidence="6">
    <location>
        <begin position="1"/>
        <end position="20"/>
    </location>
</feature>
<keyword evidence="1" id="KW-1003">Cell membrane</keyword>
<dbReference type="AlphaFoldDB" id="A0A2C7API1"/>
<dbReference type="InterPro" id="IPR050490">
    <property type="entry name" value="Bact_solute-bd_prot1"/>
</dbReference>
<proteinExistence type="predicted"/>
<accession>A0A2C7API1</accession>
<dbReference type="InterPro" id="IPR006059">
    <property type="entry name" value="SBP"/>
</dbReference>
<evidence type="ECO:0000256" key="5">
    <source>
        <dbReference type="ARBA" id="ARBA00023288"/>
    </source>
</evidence>
<keyword evidence="2 6" id="KW-0732">Signal</keyword>
<gene>
    <name evidence="7" type="ORF">PFR_JS10_177</name>
</gene>
<dbReference type="PANTHER" id="PTHR43649">
    <property type="entry name" value="ARABINOSE-BINDING PROTEIN-RELATED"/>
    <property type="match status" value="1"/>
</dbReference>
<dbReference type="PROSITE" id="PS51257">
    <property type="entry name" value="PROKAR_LIPOPROTEIN"/>
    <property type="match status" value="1"/>
</dbReference>
<sequence>MKRSLKPLLTLGIAATLAFTACSSGSSGGGSASTLNVYMNMSAGSSQSKEMKTLIEKFEKQSGTKINLTIDSGQFESNMKVKMASGNLPDVWSTHGWSVLRYSKFLEPLQDQDWAKYTDKALDTSMRDSDGKLYALPIEYTVTGIMTNFDVLKKAGIDPDSLKTWDDFNAALPKIKAQGATPIVSSGKDNGPAGDMTNEIAANAFTQEQLDSFKAGTFDAKVYQAGTMDRLAQWAQDGDFNADYVSASLDDMAKALAQGTAAFAMTQPTVLSTALSYNKDANIGFIPFPSNNTTGQYLVGGEGVNAYGVWKDSKNKTKALEFLSFLANPDNATPLVQSIGTYPGLTNVHADLGSLQPSYDKYVKPGELPTKPFFDRVYLPNGMWQTMVSSADSVITKQATPEQAAGQMADQFKTLYGQKG</sequence>
<feature type="chain" id="PRO_5039354962" evidence="6">
    <location>
        <begin position="21"/>
        <end position="420"/>
    </location>
</feature>
<dbReference type="RefSeq" id="WP_063493668.1">
    <property type="nucleotide sequence ID" value="NZ_JBJDUN010000022.1"/>
</dbReference>